<accession>A0AAV2A5A2</accession>
<sequence>MSEERKYSGKREKPRKGVLNITDGKDKYFKKNIIYCSRPPNIELEEDFYEETSEEDFNSFEDVTETSSDDIVDPDEFLEDASFHSCETCGSVLSDAQLRSRRILSASEEGFSVSPKSGSSSLVTTSSEEARKTSAESESYILPICDSCDVTVDSCTSDISCPKHGSYQHRQSDQKKKSKETKNSRMYT</sequence>
<name>A0AAV2A5A2_9ARAC</name>
<proteinExistence type="predicted"/>
<evidence type="ECO:0000313" key="2">
    <source>
        <dbReference type="EMBL" id="CAL1278781.1"/>
    </source>
</evidence>
<feature type="compositionally biased region" description="Low complexity" evidence="1">
    <location>
        <begin position="112"/>
        <end position="127"/>
    </location>
</feature>
<comment type="caution">
    <text evidence="2">The sequence shown here is derived from an EMBL/GenBank/DDBJ whole genome shotgun (WGS) entry which is preliminary data.</text>
</comment>
<feature type="compositionally biased region" description="Basic and acidic residues" evidence="1">
    <location>
        <begin position="170"/>
        <end position="188"/>
    </location>
</feature>
<evidence type="ECO:0000256" key="1">
    <source>
        <dbReference type="SAM" id="MobiDB-lite"/>
    </source>
</evidence>
<feature type="region of interest" description="Disordered" evidence="1">
    <location>
        <begin position="108"/>
        <end position="137"/>
    </location>
</feature>
<reference evidence="2 3" key="1">
    <citation type="submission" date="2024-04" db="EMBL/GenBank/DDBJ databases">
        <authorList>
            <person name="Rising A."/>
            <person name="Reimegard J."/>
            <person name="Sonavane S."/>
            <person name="Akerstrom W."/>
            <person name="Nylinder S."/>
            <person name="Hedman E."/>
            <person name="Kallberg Y."/>
        </authorList>
    </citation>
    <scope>NUCLEOTIDE SEQUENCE [LARGE SCALE GENOMIC DNA]</scope>
</reference>
<keyword evidence="3" id="KW-1185">Reference proteome</keyword>
<evidence type="ECO:0000313" key="3">
    <source>
        <dbReference type="Proteomes" id="UP001497382"/>
    </source>
</evidence>
<protein>
    <submittedName>
        <fullName evidence="2">Uncharacterized protein</fullName>
    </submittedName>
</protein>
<dbReference type="AlphaFoldDB" id="A0AAV2A5A2"/>
<organism evidence="2 3">
    <name type="scientific">Larinioides sclopetarius</name>
    <dbReference type="NCBI Taxonomy" id="280406"/>
    <lineage>
        <taxon>Eukaryota</taxon>
        <taxon>Metazoa</taxon>
        <taxon>Ecdysozoa</taxon>
        <taxon>Arthropoda</taxon>
        <taxon>Chelicerata</taxon>
        <taxon>Arachnida</taxon>
        <taxon>Araneae</taxon>
        <taxon>Araneomorphae</taxon>
        <taxon>Entelegynae</taxon>
        <taxon>Araneoidea</taxon>
        <taxon>Araneidae</taxon>
        <taxon>Larinioides</taxon>
    </lineage>
</organism>
<gene>
    <name evidence="2" type="ORF">LARSCL_LOCUS9989</name>
</gene>
<dbReference type="Proteomes" id="UP001497382">
    <property type="component" value="Unassembled WGS sequence"/>
</dbReference>
<feature type="region of interest" description="Disordered" evidence="1">
    <location>
        <begin position="160"/>
        <end position="188"/>
    </location>
</feature>
<dbReference type="EMBL" id="CAXIEN010000116">
    <property type="protein sequence ID" value="CAL1278781.1"/>
    <property type="molecule type" value="Genomic_DNA"/>
</dbReference>